<evidence type="ECO:0000313" key="1">
    <source>
        <dbReference type="EMBL" id="KAF9620021.1"/>
    </source>
</evidence>
<dbReference type="Pfam" id="PF01535">
    <property type="entry name" value="PPR"/>
    <property type="match status" value="1"/>
</dbReference>
<dbReference type="EMBL" id="JADFTS010000002">
    <property type="protein sequence ID" value="KAF9620021.1"/>
    <property type="molecule type" value="Genomic_DNA"/>
</dbReference>
<gene>
    <name evidence="1" type="ORF">IFM89_010637</name>
</gene>
<name>A0A835MDR4_9MAGN</name>
<dbReference type="InterPro" id="IPR002885">
    <property type="entry name" value="PPR_rpt"/>
</dbReference>
<comment type="caution">
    <text evidence="1">The sequence shown here is derived from an EMBL/GenBank/DDBJ whole genome shotgun (WGS) entry which is preliminary data.</text>
</comment>
<dbReference type="AlphaFoldDB" id="A0A835MDR4"/>
<organism evidence="1 2">
    <name type="scientific">Coptis chinensis</name>
    <dbReference type="NCBI Taxonomy" id="261450"/>
    <lineage>
        <taxon>Eukaryota</taxon>
        <taxon>Viridiplantae</taxon>
        <taxon>Streptophyta</taxon>
        <taxon>Embryophyta</taxon>
        <taxon>Tracheophyta</taxon>
        <taxon>Spermatophyta</taxon>
        <taxon>Magnoliopsida</taxon>
        <taxon>Ranunculales</taxon>
        <taxon>Ranunculaceae</taxon>
        <taxon>Coptidoideae</taxon>
        <taxon>Coptis</taxon>
    </lineage>
</organism>
<evidence type="ECO:0000313" key="2">
    <source>
        <dbReference type="Proteomes" id="UP000631114"/>
    </source>
</evidence>
<accession>A0A835MDR4</accession>
<dbReference type="Proteomes" id="UP000631114">
    <property type="component" value="Unassembled WGS sequence"/>
</dbReference>
<protein>
    <recommendedName>
        <fullName evidence="3">Pentatricopeptide repeat-containing protein</fullName>
    </recommendedName>
</protein>
<evidence type="ECO:0008006" key="3">
    <source>
        <dbReference type="Google" id="ProtNLM"/>
    </source>
</evidence>
<dbReference type="PANTHER" id="PTHR47003:SF3">
    <property type="entry name" value="SMALL RIBOSOMAL SUBUNIT PROTEIN MS81 (RPPR8)"/>
    <property type="match status" value="1"/>
</dbReference>
<dbReference type="OrthoDB" id="777957at2759"/>
<sequence>MQGFGYEMEMNTYFFVMGLFCKRRLIEDVVELYEYKMGSADKPPVQDGIFLLRKAVMWSKELNMQLFSRVVETFTNGGNSLTTSILDMVVKSLISVNRLKECGTILKAMEKGGFVPTNEVYNKIIFHLGSVDRGEAVLMINAGHAFKEVLKGFCRKRKATNAYNFLSEMGGFNEALSLLGLMKGHGFPPFLELFIDRISKSGTGDDAISFLKAVTDRKFPSTTVVVLMIEAFLKAGRHNEAQNCFSKSPSYIHNHADVLNLSLHQNC</sequence>
<dbReference type="PANTHER" id="PTHR47003">
    <property type="entry name" value="OS01G0970900 PROTEIN"/>
    <property type="match status" value="1"/>
</dbReference>
<keyword evidence="2" id="KW-1185">Reference proteome</keyword>
<reference evidence="1 2" key="1">
    <citation type="submission" date="2020-10" db="EMBL/GenBank/DDBJ databases">
        <title>The Coptis chinensis genome and diversification of protoberbering-type alkaloids.</title>
        <authorList>
            <person name="Wang B."/>
            <person name="Shu S."/>
            <person name="Song C."/>
            <person name="Liu Y."/>
        </authorList>
    </citation>
    <scope>NUCLEOTIDE SEQUENCE [LARGE SCALE GENOMIC DNA]</scope>
    <source>
        <strain evidence="1">HL-2020</strain>
        <tissue evidence="1">Leaf</tissue>
    </source>
</reference>
<proteinExistence type="predicted"/>
<dbReference type="InterPro" id="IPR044578">
    <property type="entry name" value="BIR6-like"/>
</dbReference>
<dbReference type="GO" id="GO:0008380">
    <property type="term" value="P:RNA splicing"/>
    <property type="evidence" value="ECO:0007669"/>
    <property type="project" value="InterPro"/>
</dbReference>